<gene>
    <name evidence="1" type="ORF">PBV87_12925</name>
</gene>
<dbReference type="RefSeq" id="WP_271012564.1">
    <property type="nucleotide sequence ID" value="NZ_JAQIFT010000047.1"/>
</dbReference>
<protein>
    <submittedName>
        <fullName evidence="1">Uncharacterized protein</fullName>
    </submittedName>
</protein>
<dbReference type="AlphaFoldDB" id="A0AA42J1C8"/>
<accession>A0AA42J1C8</accession>
<sequence>MNLKGEISVIKNDKAKVFIREKGLLTNLLDVAEHVGPLKTNDKVVVSFYGNTFTDGIISAKVKEG</sequence>
<evidence type="ECO:0000313" key="1">
    <source>
        <dbReference type="EMBL" id="MDA3732392.1"/>
    </source>
</evidence>
<dbReference type="Proteomes" id="UP001169242">
    <property type="component" value="Unassembled WGS sequence"/>
</dbReference>
<evidence type="ECO:0000313" key="2">
    <source>
        <dbReference type="Proteomes" id="UP001169242"/>
    </source>
</evidence>
<organism evidence="1 2">
    <name type="scientific">Holtiella tumoricola</name>
    <dbReference type="NCBI Taxonomy" id="3018743"/>
    <lineage>
        <taxon>Bacteria</taxon>
        <taxon>Bacillati</taxon>
        <taxon>Bacillota</taxon>
        <taxon>Clostridia</taxon>
        <taxon>Lachnospirales</taxon>
        <taxon>Cellulosilyticaceae</taxon>
        <taxon>Holtiella</taxon>
    </lineage>
</organism>
<proteinExistence type="predicted"/>
<dbReference type="EMBL" id="JAQIFT010000047">
    <property type="protein sequence ID" value="MDA3732392.1"/>
    <property type="molecule type" value="Genomic_DNA"/>
</dbReference>
<keyword evidence="2" id="KW-1185">Reference proteome</keyword>
<reference evidence="1" key="1">
    <citation type="journal article" date="2023" name="Int. J. Syst. Evol. Microbiol.">
        <title>&lt;i&gt;Holtiella tumoricola&lt;/i&gt; gen. nov. sp. nov., isolated from a human clinical sample.</title>
        <authorList>
            <person name="Allen-Vercoe E."/>
            <person name="Daigneault M.C."/>
            <person name="Vancuren S.J."/>
            <person name="Cochrane K."/>
            <person name="O'Neal L.L."/>
            <person name="Sankaranarayanan K."/>
            <person name="Lawson P.A."/>
        </authorList>
    </citation>
    <scope>NUCLEOTIDE SEQUENCE</scope>
    <source>
        <strain evidence="1">CC70A</strain>
    </source>
</reference>
<name>A0AA42J1C8_9FIRM</name>
<comment type="caution">
    <text evidence="1">The sequence shown here is derived from an EMBL/GenBank/DDBJ whole genome shotgun (WGS) entry which is preliminary data.</text>
</comment>